<dbReference type="KEGG" id="plyc:GXP70_25805"/>
<organism evidence="2 3">
    <name type="scientific">Paenibacillus lycopersici</name>
    <dbReference type="NCBI Taxonomy" id="2704462"/>
    <lineage>
        <taxon>Bacteria</taxon>
        <taxon>Bacillati</taxon>
        <taxon>Bacillota</taxon>
        <taxon>Bacilli</taxon>
        <taxon>Bacillales</taxon>
        <taxon>Paenibacillaceae</taxon>
        <taxon>Paenibacillus</taxon>
    </lineage>
</organism>
<sequence length="277" mass="30652">MSRRILDKERIADPLLERLRQRPAGRRMPAEARMAYIQRKAAEPMGAGRTRRLAIGWAVAALCAIVLAGAFAYVYDKPGGIADWRYSRAAGYSETVRIPNGRTPEEAVKKFRQYAPMRVIHQEAIGGGVLLFIKRFEDKPGTYMDVEFVRHNLLGWKWVMGGGYGMSPMEDIEVAVDYMLFPRYKGITGPYPIVAGQIQNASVADVNVAFGGPDGGKIAARIVEYEPGKRLWYAALPRSAEASYGIEAVDAQGNVLAGKTFGDDRDYGYIAMNKPKP</sequence>
<keyword evidence="1" id="KW-1133">Transmembrane helix</keyword>
<keyword evidence="1" id="KW-0472">Membrane</keyword>
<dbReference type="Proteomes" id="UP000476064">
    <property type="component" value="Chromosome"/>
</dbReference>
<name>A0A6C0G4F8_9BACL</name>
<dbReference type="EMBL" id="CP048209">
    <property type="protein sequence ID" value="QHT63043.1"/>
    <property type="molecule type" value="Genomic_DNA"/>
</dbReference>
<proteinExistence type="predicted"/>
<accession>A0A6C0G4F8</accession>
<protein>
    <submittedName>
        <fullName evidence="2">Uncharacterized protein</fullName>
    </submittedName>
</protein>
<feature type="transmembrane region" description="Helical" evidence="1">
    <location>
        <begin position="54"/>
        <end position="75"/>
    </location>
</feature>
<evidence type="ECO:0000313" key="2">
    <source>
        <dbReference type="EMBL" id="QHT63043.1"/>
    </source>
</evidence>
<evidence type="ECO:0000313" key="3">
    <source>
        <dbReference type="Proteomes" id="UP000476064"/>
    </source>
</evidence>
<evidence type="ECO:0000256" key="1">
    <source>
        <dbReference type="SAM" id="Phobius"/>
    </source>
</evidence>
<reference evidence="2 3" key="1">
    <citation type="submission" date="2020-01" db="EMBL/GenBank/DDBJ databases">
        <title>Paenibacillus sp. nov., isolated from tomato rhizosphere.</title>
        <authorList>
            <person name="Weon H.-Y."/>
            <person name="Lee S.A."/>
        </authorList>
    </citation>
    <scope>NUCLEOTIDE SEQUENCE [LARGE SCALE GENOMIC DNA]</scope>
    <source>
        <strain evidence="2 3">12200R-189</strain>
    </source>
</reference>
<dbReference type="AlphaFoldDB" id="A0A6C0G4F8"/>
<keyword evidence="1" id="KW-0812">Transmembrane</keyword>
<gene>
    <name evidence="2" type="ORF">GXP70_25805</name>
</gene>
<dbReference type="RefSeq" id="WP_162359473.1">
    <property type="nucleotide sequence ID" value="NZ_CP048209.1"/>
</dbReference>
<keyword evidence="3" id="KW-1185">Reference proteome</keyword>